<gene>
    <name evidence="1" type="ORF">RhiirA4_472198</name>
</gene>
<sequence length="90" mass="10258">MQVWHSILHRAPLYVVVISSASSISARKKDIYAAKVITCPLIPKYSASDFSNKRRNPKRILASSKFQTRFGMLPRVKKTGWPDDFPSCYV</sequence>
<organism evidence="1 2">
    <name type="scientific">Rhizophagus irregularis</name>
    <dbReference type="NCBI Taxonomy" id="588596"/>
    <lineage>
        <taxon>Eukaryota</taxon>
        <taxon>Fungi</taxon>
        <taxon>Fungi incertae sedis</taxon>
        <taxon>Mucoromycota</taxon>
        <taxon>Glomeromycotina</taxon>
        <taxon>Glomeromycetes</taxon>
        <taxon>Glomerales</taxon>
        <taxon>Glomeraceae</taxon>
        <taxon>Rhizophagus</taxon>
    </lineage>
</organism>
<keyword evidence="2" id="KW-1185">Reference proteome</keyword>
<name>A0A2I1H4H8_9GLOM</name>
<accession>A0A2I1H4H8</accession>
<dbReference type="AlphaFoldDB" id="A0A2I1H4H8"/>
<dbReference type="EMBL" id="LLXI01001460">
    <property type="protein sequence ID" value="PKY53792.1"/>
    <property type="molecule type" value="Genomic_DNA"/>
</dbReference>
<reference evidence="1 2" key="1">
    <citation type="submission" date="2015-10" db="EMBL/GenBank/DDBJ databases">
        <title>Genome analyses suggest a sexual origin of heterokaryosis in a supposedly ancient asexual fungus.</title>
        <authorList>
            <person name="Ropars J."/>
            <person name="Sedzielewska K."/>
            <person name="Noel J."/>
            <person name="Charron P."/>
            <person name="Farinelli L."/>
            <person name="Marton T."/>
            <person name="Kruger M."/>
            <person name="Pelin A."/>
            <person name="Brachmann A."/>
            <person name="Corradi N."/>
        </authorList>
    </citation>
    <scope>NUCLEOTIDE SEQUENCE [LARGE SCALE GENOMIC DNA]</scope>
    <source>
        <strain evidence="1 2">A4</strain>
    </source>
</reference>
<dbReference type="Proteomes" id="UP000234323">
    <property type="component" value="Unassembled WGS sequence"/>
</dbReference>
<evidence type="ECO:0000313" key="1">
    <source>
        <dbReference type="EMBL" id="PKY53792.1"/>
    </source>
</evidence>
<comment type="caution">
    <text evidence="1">The sequence shown here is derived from an EMBL/GenBank/DDBJ whole genome shotgun (WGS) entry which is preliminary data.</text>
</comment>
<evidence type="ECO:0000313" key="2">
    <source>
        <dbReference type="Proteomes" id="UP000234323"/>
    </source>
</evidence>
<proteinExistence type="predicted"/>
<protein>
    <submittedName>
        <fullName evidence="1">Uncharacterized protein</fullName>
    </submittedName>
</protein>